<dbReference type="GO" id="GO:0010333">
    <property type="term" value="F:terpene synthase activity"/>
    <property type="evidence" value="ECO:0007669"/>
    <property type="project" value="InterPro"/>
</dbReference>
<dbReference type="GO" id="GO:0046872">
    <property type="term" value="F:metal ion binding"/>
    <property type="evidence" value="ECO:0007669"/>
    <property type="project" value="UniProtKB-KW"/>
</dbReference>
<gene>
    <name evidence="5" type="ORF">BO87DRAFT_394473</name>
</gene>
<comment type="cofactor">
    <cofactor evidence="1 4">
        <name>Mg(2+)</name>
        <dbReference type="ChEBI" id="CHEBI:18420"/>
    </cofactor>
</comment>
<dbReference type="Gene3D" id="1.10.600.10">
    <property type="entry name" value="Farnesyl Diphosphate Synthase"/>
    <property type="match status" value="1"/>
</dbReference>
<reference evidence="5" key="1">
    <citation type="submission" date="2016-12" db="EMBL/GenBank/DDBJ databases">
        <title>The genomes of Aspergillus section Nigri reveals drivers in fungal speciation.</title>
        <authorList>
            <consortium name="DOE Joint Genome Institute"/>
            <person name="Vesth T.C."/>
            <person name="Nybo J."/>
            <person name="Theobald S."/>
            <person name="Brandl J."/>
            <person name="Frisvad J.C."/>
            <person name="Nielsen K.F."/>
            <person name="Lyhne E.K."/>
            <person name="Kogle M.E."/>
            <person name="Kuo A."/>
            <person name="Riley R."/>
            <person name="Clum A."/>
            <person name="Nolan M."/>
            <person name="Lipzen A."/>
            <person name="Salamov A."/>
            <person name="Henrissat B."/>
            <person name="Wiebenga A."/>
            <person name="De Vries R.P."/>
            <person name="Grigoriev I.V."/>
            <person name="Mortensen U.H."/>
            <person name="Andersen M.R."/>
            <person name="Baker S.E."/>
        </authorList>
    </citation>
    <scope>NUCLEOTIDE SEQUENCE [LARGE SCALE GENOMIC DNA]</scope>
    <source>
        <strain evidence="5">CBS 115656</strain>
    </source>
</reference>
<evidence type="ECO:0000256" key="3">
    <source>
        <dbReference type="ARBA" id="ARBA00022842"/>
    </source>
</evidence>
<dbReference type="InterPro" id="IPR034686">
    <property type="entry name" value="Terpene_cyclase-like_2"/>
</dbReference>
<dbReference type="SFLD" id="SFLDS00005">
    <property type="entry name" value="Isoprenoid_Synthase_Type_I"/>
    <property type="match status" value="1"/>
</dbReference>
<dbReference type="EMBL" id="KZ821450">
    <property type="protein sequence ID" value="PYH37509.1"/>
    <property type="molecule type" value="Genomic_DNA"/>
</dbReference>
<dbReference type="SUPFAM" id="SSF48576">
    <property type="entry name" value="Terpenoid synthases"/>
    <property type="match status" value="1"/>
</dbReference>
<name>A0A318YSM0_ASPNB</name>
<dbReference type="EC" id="4.2.3.-" evidence="4"/>
<evidence type="ECO:0000256" key="4">
    <source>
        <dbReference type="RuleBase" id="RU366034"/>
    </source>
</evidence>
<protein>
    <recommendedName>
        <fullName evidence="4">Terpene synthase</fullName>
        <ecNumber evidence="4">4.2.3.-</ecNumber>
    </recommendedName>
</protein>
<dbReference type="GO" id="GO:0008299">
    <property type="term" value="P:isoprenoid biosynthetic process"/>
    <property type="evidence" value="ECO:0007669"/>
    <property type="project" value="UniProtKB-ARBA"/>
</dbReference>
<sequence length="358" mass="41681">MPIFKPSDLGYERSAKLDWLDAGLKETRGQCAVLPNLCSLFPDWTPKLYPKYARSRDESTDPWIKRVVKNPDICRKLQEADCTTFAAIMCAKSSFERLCTVTKWFTWYFIWDDLFDCGSLTHDQGTIKKYKHTTIEYFKHVLCHEAEYPDLSGYSEELQNALNCWDEIAEHVRQVCSKRTVDYVDSIYSDDEIPSLQQYWCRRERTAGVYPVIATIPYVDINIVFDISGRDLDDTNMRLLQKHTSYLVHTQNDMFSMRKEAKDGQIENLVQIIMLNENLRANQAMKVAFMLAQESARGFYEVADDMRQTARGRHRAVADIFIEGCRNIVMGLTHWSYTGERYFTAGEANEDHTIHFEL</sequence>
<proteinExistence type="inferred from homology"/>
<organism evidence="5 6">
    <name type="scientific">Aspergillus neoniger (strain CBS 115656)</name>
    <dbReference type="NCBI Taxonomy" id="1448310"/>
    <lineage>
        <taxon>Eukaryota</taxon>
        <taxon>Fungi</taxon>
        <taxon>Dikarya</taxon>
        <taxon>Ascomycota</taxon>
        <taxon>Pezizomycotina</taxon>
        <taxon>Eurotiomycetes</taxon>
        <taxon>Eurotiomycetidae</taxon>
        <taxon>Eurotiales</taxon>
        <taxon>Aspergillaceae</taxon>
        <taxon>Aspergillus</taxon>
        <taxon>Aspergillus subgen. Circumdati</taxon>
    </lineage>
</organism>
<dbReference type="OrthoDB" id="2861623at2759"/>
<dbReference type="RefSeq" id="XP_025482987.1">
    <property type="nucleotide sequence ID" value="XM_025625122.1"/>
</dbReference>
<evidence type="ECO:0000256" key="2">
    <source>
        <dbReference type="ARBA" id="ARBA00006333"/>
    </source>
</evidence>
<keyword evidence="6" id="KW-1185">Reference proteome</keyword>
<dbReference type="GeneID" id="37127578"/>
<keyword evidence="4" id="KW-0479">Metal-binding</keyword>
<keyword evidence="3 4" id="KW-0460">Magnesium</keyword>
<accession>A0A318YSM0</accession>
<comment type="similarity">
    <text evidence="2 4">Belongs to the terpene synthase family.</text>
</comment>
<evidence type="ECO:0000313" key="5">
    <source>
        <dbReference type="EMBL" id="PYH37509.1"/>
    </source>
</evidence>
<dbReference type="PANTHER" id="PTHR35201">
    <property type="entry name" value="TERPENE SYNTHASE"/>
    <property type="match status" value="1"/>
</dbReference>
<dbReference type="PANTHER" id="PTHR35201:SF4">
    <property type="entry name" value="BETA-PINACENE SYNTHASE-RELATED"/>
    <property type="match status" value="1"/>
</dbReference>
<keyword evidence="4" id="KW-0456">Lyase</keyword>
<dbReference type="InterPro" id="IPR008949">
    <property type="entry name" value="Isoprenoid_synthase_dom_sf"/>
</dbReference>
<dbReference type="Pfam" id="PF19086">
    <property type="entry name" value="Terpene_syn_C_2"/>
    <property type="match status" value="1"/>
</dbReference>
<dbReference type="SFLD" id="SFLDG01020">
    <property type="entry name" value="Terpene_Cyclase_Like_2"/>
    <property type="match status" value="1"/>
</dbReference>
<evidence type="ECO:0000313" key="6">
    <source>
        <dbReference type="Proteomes" id="UP000247647"/>
    </source>
</evidence>
<evidence type="ECO:0000256" key="1">
    <source>
        <dbReference type="ARBA" id="ARBA00001946"/>
    </source>
</evidence>
<dbReference type="AlphaFoldDB" id="A0A318YSM0"/>
<dbReference type="Proteomes" id="UP000247647">
    <property type="component" value="Unassembled WGS sequence"/>
</dbReference>